<proteinExistence type="predicted"/>
<dbReference type="Proteomes" id="UP000092504">
    <property type="component" value="Unassembled WGS sequence"/>
</dbReference>
<organism evidence="1 2">
    <name type="scientific">Halomonas elongata</name>
    <dbReference type="NCBI Taxonomy" id="2746"/>
    <lineage>
        <taxon>Bacteria</taxon>
        <taxon>Pseudomonadati</taxon>
        <taxon>Pseudomonadota</taxon>
        <taxon>Gammaproteobacteria</taxon>
        <taxon>Oceanospirillales</taxon>
        <taxon>Halomonadaceae</taxon>
        <taxon>Halomonas</taxon>
    </lineage>
</organism>
<comment type="caution">
    <text evidence="1">The sequence shown here is derived from an EMBL/GenBank/DDBJ whole genome shotgun (WGS) entry which is preliminary data.</text>
</comment>
<name>A0A1B8NVD2_HALEL</name>
<dbReference type="AlphaFoldDB" id="A0A1B8NVD2"/>
<protein>
    <submittedName>
        <fullName evidence="1">Uncharacterized protein</fullName>
    </submittedName>
</protein>
<accession>A0A1B8NVD2</accession>
<reference evidence="1 2" key="1">
    <citation type="submission" date="2016-06" db="EMBL/GenBank/DDBJ databases">
        <title>Genome sequence of halotolerant plant growth promoting strain of Halomonas elongata HEK1 isolated from salterns of Rann of Kutch, Gujarat, India.</title>
        <authorList>
            <person name="Gaba S."/>
            <person name="Singh R.N."/>
            <person name="Abrol S."/>
            <person name="Kaushik R."/>
            <person name="Saxena A.K."/>
        </authorList>
    </citation>
    <scope>NUCLEOTIDE SEQUENCE [LARGE SCALE GENOMIC DNA]</scope>
    <source>
        <strain evidence="1 2">HEK1</strain>
    </source>
</reference>
<sequence>MTIDGRLIEDYSVRELAAWRAVMPQDSVLRFAYRVEEVVRMGAPCVICHPTTMRGQSPQPCTMSRLPPWLVAMP</sequence>
<gene>
    <name evidence="1" type="ORF">A8U91_02979</name>
</gene>
<evidence type="ECO:0000313" key="2">
    <source>
        <dbReference type="Proteomes" id="UP000092504"/>
    </source>
</evidence>
<evidence type="ECO:0000313" key="1">
    <source>
        <dbReference type="EMBL" id="OBX33935.1"/>
    </source>
</evidence>
<dbReference type="EMBL" id="MAJD01000002">
    <property type="protein sequence ID" value="OBX33935.1"/>
    <property type="molecule type" value="Genomic_DNA"/>
</dbReference>